<dbReference type="EMBL" id="MG839015">
    <property type="protein sequence ID" value="AUX82649.1"/>
    <property type="molecule type" value="Genomic_DNA"/>
</dbReference>
<proteinExistence type="predicted"/>
<evidence type="ECO:0000313" key="1">
    <source>
        <dbReference type="EMBL" id="AUX82649.1"/>
    </source>
</evidence>
<protein>
    <submittedName>
        <fullName evidence="1">Uncharacterized protein</fullName>
    </submittedName>
</protein>
<sequence length="213" mass="22853">MPRNAHLTSLETRIVGVPSAGRSGVVPGLELGNGSGVSVGLAPEPDFRQGCSQGHNALVPQLKENKMSGQVLEAPVSARFHASGQQDRRTARQDGVVCVNRLRVRATVQNIDGQWAEVKLSVKVGEGWFPLEGGKLRVARRRSGQREAQELYVVSALRRSLSAHGVAVLSLDGSEQRVGDGVTDYRYWASMGSRLTYALEVSEAGVVSVVNLP</sequence>
<reference evidence="2" key="1">
    <citation type="submission" date="2018-01" db="EMBL/GenBank/DDBJ databases">
        <authorList>
            <person name="Gaut B.S."/>
            <person name="Morton B.R."/>
            <person name="Clegg M.T."/>
            <person name="Duvall M.R."/>
        </authorList>
    </citation>
    <scope>NUCLEOTIDE SEQUENCE [LARGE SCALE GENOMIC DNA]</scope>
</reference>
<gene>
    <name evidence="1" type="primary">62</name>
    <name evidence="1" type="ORF">PBI_AUBERGINE_62</name>
</gene>
<evidence type="ECO:0000313" key="2">
    <source>
        <dbReference type="Proteomes" id="UP000241884"/>
    </source>
</evidence>
<accession>A0A2L0HLR1</accession>
<name>A0A2L0HLR1_9CAUD</name>
<dbReference type="Proteomes" id="UP000241884">
    <property type="component" value="Segment"/>
</dbReference>
<organism evidence="1 2">
    <name type="scientific">Microbacterium phage Aubergine</name>
    <dbReference type="NCBI Taxonomy" id="2079577"/>
    <lineage>
        <taxon>Viruses</taxon>
        <taxon>Duplodnaviria</taxon>
        <taxon>Heunggongvirae</taxon>
        <taxon>Uroviricota</taxon>
        <taxon>Caudoviricetes</taxon>
        <taxon>Ilzatvirus</taxon>
        <taxon>Ilzatvirus ilzat</taxon>
    </lineage>
</organism>